<gene>
    <name evidence="2" type="ORF">DT23_04785</name>
</gene>
<comment type="caution">
    <text evidence="2">The sequence shown here is derived from an EMBL/GenBank/DDBJ whole genome shotgun (WGS) entry which is preliminary data.</text>
</comment>
<feature type="region of interest" description="Disordered" evidence="1">
    <location>
        <begin position="64"/>
        <end position="122"/>
    </location>
</feature>
<dbReference type="EMBL" id="AUNB01000040">
    <property type="protein sequence ID" value="KEO57388.1"/>
    <property type="molecule type" value="Genomic_DNA"/>
</dbReference>
<dbReference type="Pfam" id="PF06347">
    <property type="entry name" value="SH3_4"/>
    <property type="match status" value="2"/>
</dbReference>
<dbReference type="Proteomes" id="UP000027471">
    <property type="component" value="Unassembled WGS sequence"/>
</dbReference>
<dbReference type="AlphaFoldDB" id="A0A074JP28"/>
<dbReference type="Gene3D" id="2.30.30.40">
    <property type="entry name" value="SH3 Domains"/>
    <property type="match status" value="2"/>
</dbReference>
<evidence type="ECO:0000256" key="1">
    <source>
        <dbReference type="SAM" id="MobiDB-lite"/>
    </source>
</evidence>
<proteinExistence type="predicted"/>
<keyword evidence="3" id="KW-1185">Reference proteome</keyword>
<organism evidence="2 3">
    <name type="scientific">Thioclava indica</name>
    <dbReference type="NCBI Taxonomy" id="1353528"/>
    <lineage>
        <taxon>Bacteria</taxon>
        <taxon>Pseudomonadati</taxon>
        <taxon>Pseudomonadota</taxon>
        <taxon>Alphaproteobacteria</taxon>
        <taxon>Rhodobacterales</taxon>
        <taxon>Paracoccaceae</taxon>
        <taxon>Thioclava</taxon>
    </lineage>
</organism>
<evidence type="ECO:0008006" key="4">
    <source>
        <dbReference type="Google" id="ProtNLM"/>
    </source>
</evidence>
<evidence type="ECO:0000313" key="3">
    <source>
        <dbReference type="Proteomes" id="UP000027471"/>
    </source>
</evidence>
<dbReference type="eggNOG" id="COG3807">
    <property type="taxonomic scope" value="Bacteria"/>
</dbReference>
<reference evidence="2 3" key="1">
    <citation type="journal article" date="2015" name="Antonie Van Leeuwenhoek">
        <title>Thioclava indica sp. nov., isolated from surface seawater of the Indian Ocean.</title>
        <authorList>
            <person name="Liu Y."/>
            <person name="Lai Q."/>
            <person name="Du J."/>
            <person name="Xu H."/>
            <person name="Jiang L."/>
            <person name="Shao Z."/>
        </authorList>
    </citation>
    <scope>NUCLEOTIDE SEQUENCE [LARGE SCALE GENOMIC DNA]</scope>
    <source>
        <strain evidence="2 3">DT23-4</strain>
    </source>
</reference>
<accession>A0A074JP28</accession>
<sequence length="237" mass="25094">MMTKGTVLAAIGGMAILGLMAWSGNRAAQANSNGASVSASAESTPQTDAAQTSVMTADATISPTARPMAKPTPPAAPPSAQAPDTQSTIKLTPPDHRGPVTHLPLPRYVSLKGSKGNARRGPSLSHRIDWVFTHPGMPLKVTAEFGHWRRVEDRDGQGGWIHYTLISGVRHVVITQDMVSLHARPDEKAEVVAKAQSGAIAHLDKCNSAWCEIDADGASGWLPKTDIWGVDADEARD</sequence>
<dbReference type="InterPro" id="IPR010466">
    <property type="entry name" value="DUF1058"/>
</dbReference>
<protein>
    <recommendedName>
        <fullName evidence="4">SH3b domain-containing protein</fullName>
    </recommendedName>
</protein>
<name>A0A074JP28_9RHOB</name>
<evidence type="ECO:0000313" key="2">
    <source>
        <dbReference type="EMBL" id="KEO57388.1"/>
    </source>
</evidence>
<dbReference type="STRING" id="1353528.DT23_04785"/>